<gene>
    <name evidence="1" type="ORF">GQE99_01985</name>
</gene>
<evidence type="ECO:0000313" key="1">
    <source>
        <dbReference type="EMBL" id="MZR11783.1"/>
    </source>
</evidence>
<evidence type="ECO:0000313" key="2">
    <source>
        <dbReference type="Proteomes" id="UP000467322"/>
    </source>
</evidence>
<comment type="caution">
    <text evidence="1">The sequence shown here is derived from an EMBL/GenBank/DDBJ whole genome shotgun (WGS) entry which is preliminary data.</text>
</comment>
<protein>
    <submittedName>
        <fullName evidence="1">Uncharacterized protein</fullName>
    </submittedName>
</protein>
<proteinExistence type="predicted"/>
<accession>A0A845M2P7</accession>
<sequence>MQDALVAAADDLVGDGIRETGIPLSDTLRHYMAITIARFMREQVRVDRLTIRVVSAMDRRAAPAEMRALADTCLIACSIFEKRLRRAGGSLRHYSGLGQTAYGAAALTEQAYSFPHMRDVIAAATGNPPEGVRDLIDAARAGSSKAADRLADEGVIAFPTQKFFH</sequence>
<organism evidence="1 2">
    <name type="scientific">Maritimibacter harenae</name>
    <dbReference type="NCBI Taxonomy" id="2606218"/>
    <lineage>
        <taxon>Bacteria</taxon>
        <taxon>Pseudomonadati</taxon>
        <taxon>Pseudomonadota</taxon>
        <taxon>Alphaproteobacteria</taxon>
        <taxon>Rhodobacterales</taxon>
        <taxon>Roseobacteraceae</taxon>
        <taxon>Maritimibacter</taxon>
    </lineage>
</organism>
<reference evidence="1 2" key="1">
    <citation type="submission" date="2019-12" db="EMBL/GenBank/DDBJ databases">
        <title>Maritimibacter sp. nov. sp. isolated from sea sand.</title>
        <authorList>
            <person name="Kim J."/>
            <person name="Jeong S.E."/>
            <person name="Jung H.S."/>
            <person name="Jeon C.O."/>
        </authorList>
    </citation>
    <scope>NUCLEOTIDE SEQUENCE [LARGE SCALE GENOMIC DNA]</scope>
    <source>
        <strain evidence="1 2">DP07</strain>
    </source>
</reference>
<keyword evidence="2" id="KW-1185">Reference proteome</keyword>
<name>A0A845M2P7_9RHOB</name>
<dbReference type="Proteomes" id="UP000467322">
    <property type="component" value="Unassembled WGS sequence"/>
</dbReference>
<dbReference type="EMBL" id="WTUX01000005">
    <property type="protein sequence ID" value="MZR11783.1"/>
    <property type="molecule type" value="Genomic_DNA"/>
</dbReference>
<dbReference type="AlphaFoldDB" id="A0A845M2P7"/>
<dbReference type="RefSeq" id="WP_161349908.1">
    <property type="nucleotide sequence ID" value="NZ_WTUX01000005.1"/>
</dbReference>